<sequence>MPLQTQYQYDDLIVYRGCFYMVTGDGLEHHDGTTLTERDEDGLPLFRKYLAESPDGKLMLIWREHSSDRCDSSDEDDIVGTNEDDNEDDDNATHNYHYDPESDPTIRFQAFVLDEHPEESKWREVHNFGGASIFIGRNSTMFFSSDIMLGLARDCIYFTDGSLSFLRYRKQLPRDIGMFDMKAKVVKPMASWEQHMKNWPLPIWITPLMK</sequence>
<evidence type="ECO:0000313" key="3">
    <source>
        <dbReference type="EnsemblPlants" id="LPERR01G22290.1"/>
    </source>
</evidence>
<proteinExistence type="predicted"/>
<dbReference type="Proteomes" id="UP000032180">
    <property type="component" value="Chromosome 1"/>
</dbReference>
<keyword evidence="4" id="KW-1185">Reference proteome</keyword>
<feature type="region of interest" description="Disordered" evidence="1">
    <location>
        <begin position="68"/>
        <end position="99"/>
    </location>
</feature>
<reference evidence="3" key="3">
    <citation type="submission" date="2015-04" db="UniProtKB">
        <authorList>
            <consortium name="EnsemblPlants"/>
        </authorList>
    </citation>
    <scope>IDENTIFICATION</scope>
</reference>
<reference evidence="4" key="2">
    <citation type="submission" date="2013-12" db="EMBL/GenBank/DDBJ databases">
        <authorList>
            <person name="Yu Y."/>
            <person name="Lee S."/>
            <person name="de Baynast K."/>
            <person name="Wissotski M."/>
            <person name="Liu L."/>
            <person name="Talag J."/>
            <person name="Goicoechea J."/>
            <person name="Angelova A."/>
            <person name="Jetty R."/>
            <person name="Kudrna D."/>
            <person name="Golser W."/>
            <person name="Rivera L."/>
            <person name="Zhang J."/>
            <person name="Wing R."/>
        </authorList>
    </citation>
    <scope>NUCLEOTIDE SEQUENCE</scope>
</reference>
<dbReference type="PANTHER" id="PTHR44586">
    <property type="entry name" value="F-BOX DOMAIN CONTAINING PROTEIN, EXPRESSED"/>
    <property type="match status" value="1"/>
</dbReference>
<protein>
    <recommendedName>
        <fullName evidence="2">KIB1-4 beta-propeller domain-containing protein</fullName>
    </recommendedName>
</protein>
<name>A0A0D9V3Z6_9ORYZ</name>
<feature type="domain" description="KIB1-4 beta-propeller" evidence="2">
    <location>
        <begin position="7"/>
        <end position="180"/>
    </location>
</feature>
<accession>A0A0D9V3Z6</accession>
<dbReference type="InterPro" id="IPR005174">
    <property type="entry name" value="KIB1-4_b-propeller"/>
</dbReference>
<dbReference type="PANTHER" id="PTHR44586:SF25">
    <property type="entry name" value="(WILD MALAYSIAN BANANA) HYPOTHETICAL PROTEIN"/>
    <property type="match status" value="1"/>
</dbReference>
<evidence type="ECO:0000259" key="2">
    <source>
        <dbReference type="Pfam" id="PF03478"/>
    </source>
</evidence>
<dbReference type="HOGENOM" id="CLU_1311737_0_0_1"/>
<dbReference type="Gramene" id="LPERR01G22290.1">
    <property type="protein sequence ID" value="LPERR01G22290.1"/>
    <property type="gene ID" value="LPERR01G22290"/>
</dbReference>
<reference evidence="3 4" key="1">
    <citation type="submission" date="2012-08" db="EMBL/GenBank/DDBJ databases">
        <title>Oryza genome evolution.</title>
        <authorList>
            <person name="Wing R.A."/>
        </authorList>
    </citation>
    <scope>NUCLEOTIDE SEQUENCE</scope>
</reference>
<evidence type="ECO:0000313" key="4">
    <source>
        <dbReference type="Proteomes" id="UP000032180"/>
    </source>
</evidence>
<feature type="compositionally biased region" description="Acidic residues" evidence="1">
    <location>
        <begin position="73"/>
        <end position="90"/>
    </location>
</feature>
<evidence type="ECO:0000256" key="1">
    <source>
        <dbReference type="SAM" id="MobiDB-lite"/>
    </source>
</evidence>
<dbReference type="Pfam" id="PF03478">
    <property type="entry name" value="Beta-prop_KIB1-4"/>
    <property type="match status" value="1"/>
</dbReference>
<organism evidence="3 4">
    <name type="scientific">Leersia perrieri</name>
    <dbReference type="NCBI Taxonomy" id="77586"/>
    <lineage>
        <taxon>Eukaryota</taxon>
        <taxon>Viridiplantae</taxon>
        <taxon>Streptophyta</taxon>
        <taxon>Embryophyta</taxon>
        <taxon>Tracheophyta</taxon>
        <taxon>Spermatophyta</taxon>
        <taxon>Magnoliopsida</taxon>
        <taxon>Liliopsida</taxon>
        <taxon>Poales</taxon>
        <taxon>Poaceae</taxon>
        <taxon>BOP clade</taxon>
        <taxon>Oryzoideae</taxon>
        <taxon>Oryzeae</taxon>
        <taxon>Oryzinae</taxon>
        <taxon>Leersia</taxon>
    </lineage>
</organism>
<dbReference type="EnsemblPlants" id="LPERR01G22290.1">
    <property type="protein sequence ID" value="LPERR01G22290.1"/>
    <property type="gene ID" value="LPERR01G22290"/>
</dbReference>
<dbReference type="STRING" id="77586.A0A0D9V3Z6"/>
<dbReference type="AlphaFoldDB" id="A0A0D9V3Z6"/>